<organism evidence="3 4">
    <name type="scientific">Zygotorulaspora mrakii</name>
    <name type="common">Zygosaccharomyces mrakii</name>
    <dbReference type="NCBI Taxonomy" id="42260"/>
    <lineage>
        <taxon>Eukaryota</taxon>
        <taxon>Fungi</taxon>
        <taxon>Dikarya</taxon>
        <taxon>Ascomycota</taxon>
        <taxon>Saccharomycotina</taxon>
        <taxon>Saccharomycetes</taxon>
        <taxon>Saccharomycetales</taxon>
        <taxon>Saccharomycetaceae</taxon>
        <taxon>Zygotorulaspora</taxon>
    </lineage>
</organism>
<sequence>MRGLIHVPRTGQEEHDHSLQDSCLRSLGSFSTAYTDLHWNNLVRDLKSQMLEMYKDYLIDEKGLGRNEVEDLSITDIIKRIRGGYIKIQGTWLPLEIAKLLCARFCFPIRYLLVPIFGEQFPEECETMFNNIHKQVGSNLTTINQTSYLSPNPWMDVNSSVMSPINQYAFMPTQKRKKKNDYAAARKKLLPNYVAVPEVKHFVNKSPSPSFSRRNSTMSWGPESSHFMMRKCSNENLPPISTIMDTLSQQILPVPVNDSYNYNQSQYQYQTPHNVSINGSTFTPHQQVFSEPTVQTLSHLATFYTTNGHRYSYPGNVYLSNQKQSPIMENFSNDYFAPKSNQASYAPTHDYSAWNNIYSTERSAEYWLPKTNNDYSKVQNSQRNESVKYPATNQGPFSESR</sequence>
<dbReference type="PROSITE" id="PS51299">
    <property type="entry name" value="HTH_APSES"/>
    <property type="match status" value="1"/>
</dbReference>
<evidence type="ECO:0000313" key="3">
    <source>
        <dbReference type="EMBL" id="QLG72509.1"/>
    </source>
</evidence>
<dbReference type="Gene3D" id="3.10.260.10">
    <property type="entry name" value="Transcription regulator HTH, APSES-type DNA-binding domain"/>
    <property type="match status" value="1"/>
</dbReference>
<dbReference type="GO" id="GO:0033309">
    <property type="term" value="C:SBF transcription complex"/>
    <property type="evidence" value="ECO:0007669"/>
    <property type="project" value="TreeGrafter"/>
</dbReference>
<dbReference type="GeneID" id="59236233"/>
<name>A0A7H9B3J3_ZYGMR</name>
<dbReference type="GO" id="GO:0000981">
    <property type="term" value="F:DNA-binding transcription factor activity, RNA polymerase II-specific"/>
    <property type="evidence" value="ECO:0007669"/>
    <property type="project" value="UniProtKB-ARBA"/>
</dbReference>
<dbReference type="Proteomes" id="UP000509704">
    <property type="component" value="Chromosome 4"/>
</dbReference>
<feature type="compositionally biased region" description="Polar residues" evidence="1">
    <location>
        <begin position="374"/>
        <end position="384"/>
    </location>
</feature>
<protein>
    <recommendedName>
        <fullName evidence="2">HTH APSES-type domain-containing protein</fullName>
    </recommendedName>
</protein>
<feature type="domain" description="HTH APSES-type" evidence="2">
    <location>
        <begin position="6"/>
        <end position="128"/>
    </location>
</feature>
<dbReference type="SUPFAM" id="SSF54616">
    <property type="entry name" value="DNA-binding domain of Mlu1-box binding protein MBP1"/>
    <property type="match status" value="1"/>
</dbReference>
<dbReference type="OrthoDB" id="5562739at2759"/>
<proteinExistence type="predicted"/>
<feature type="compositionally biased region" description="Polar residues" evidence="1">
    <location>
        <begin position="391"/>
        <end position="401"/>
    </location>
</feature>
<dbReference type="InterPro" id="IPR051642">
    <property type="entry name" value="SWI6-like"/>
</dbReference>
<dbReference type="RefSeq" id="XP_037144237.1">
    <property type="nucleotide sequence ID" value="XM_037288342.1"/>
</dbReference>
<gene>
    <name evidence="3" type="ORF">HG535_0D02170</name>
</gene>
<dbReference type="GO" id="GO:0003677">
    <property type="term" value="F:DNA binding"/>
    <property type="evidence" value="ECO:0007669"/>
    <property type="project" value="InterPro"/>
</dbReference>
<keyword evidence="4" id="KW-1185">Reference proteome</keyword>
<dbReference type="GO" id="GO:0030907">
    <property type="term" value="C:MBF transcription complex"/>
    <property type="evidence" value="ECO:0007669"/>
    <property type="project" value="TreeGrafter"/>
</dbReference>
<accession>A0A7H9B3J3</accession>
<dbReference type="InterPro" id="IPR036887">
    <property type="entry name" value="HTH_APSES_sf"/>
</dbReference>
<reference evidence="3 4" key="1">
    <citation type="submission" date="2020-07" db="EMBL/GenBank/DDBJ databases">
        <title>The yeast mating-type switching endonuclease HO is a domesticated member of an unorthodox homing genetic element family.</title>
        <authorList>
            <person name="Coughlan A.Y."/>
            <person name="Lombardi L."/>
            <person name="Braun-Galleani S."/>
            <person name="Martos A.R."/>
            <person name="Galeote V."/>
            <person name="Bigey F."/>
            <person name="Dequin S."/>
            <person name="Byrne K.P."/>
            <person name="Wolfe K.H."/>
        </authorList>
    </citation>
    <scope>NUCLEOTIDE SEQUENCE [LARGE SCALE GENOMIC DNA]</scope>
    <source>
        <strain evidence="3 4">NRRL Y-6702</strain>
    </source>
</reference>
<evidence type="ECO:0000256" key="1">
    <source>
        <dbReference type="SAM" id="MobiDB-lite"/>
    </source>
</evidence>
<dbReference type="PANTHER" id="PTHR43828:SF5">
    <property type="entry name" value="TRANSCRIPTIONAL REPRESSOR XBP1"/>
    <property type="match status" value="1"/>
</dbReference>
<evidence type="ECO:0000259" key="2">
    <source>
        <dbReference type="PROSITE" id="PS51299"/>
    </source>
</evidence>
<feature type="region of interest" description="Disordered" evidence="1">
    <location>
        <begin position="374"/>
        <end position="401"/>
    </location>
</feature>
<dbReference type="AlphaFoldDB" id="A0A7H9B3J3"/>
<dbReference type="InterPro" id="IPR003163">
    <property type="entry name" value="Tscrpt_reg_HTH_APSES-type"/>
</dbReference>
<evidence type="ECO:0000313" key="4">
    <source>
        <dbReference type="Proteomes" id="UP000509704"/>
    </source>
</evidence>
<dbReference type="EMBL" id="CP058607">
    <property type="protein sequence ID" value="QLG72509.1"/>
    <property type="molecule type" value="Genomic_DNA"/>
</dbReference>
<dbReference type="PANTHER" id="PTHR43828">
    <property type="entry name" value="ASPARAGINASE"/>
    <property type="match status" value="1"/>
</dbReference>
<dbReference type="KEGG" id="zmk:HG535_0D02170"/>